<keyword evidence="2 5" id="KW-0812">Transmembrane</keyword>
<gene>
    <name evidence="8" type="primary">yccS_2</name>
    <name evidence="8" type="ORF">NCTC11647_01461</name>
</gene>
<evidence type="ECO:0000259" key="6">
    <source>
        <dbReference type="Pfam" id="PF12805"/>
    </source>
</evidence>
<evidence type="ECO:0000313" key="8">
    <source>
        <dbReference type="EMBL" id="SPY28372.1"/>
    </source>
</evidence>
<feature type="domain" description="Integral membrane bound transporter" evidence="7">
    <location>
        <begin position="393"/>
        <end position="512"/>
    </location>
</feature>
<evidence type="ECO:0000256" key="3">
    <source>
        <dbReference type="ARBA" id="ARBA00022989"/>
    </source>
</evidence>
<keyword evidence="3 5" id="KW-1133">Transmembrane helix</keyword>
<name>A0A2X1WC23_PHODM</name>
<accession>A0A2X1WC23</accession>
<dbReference type="InterPro" id="IPR032692">
    <property type="entry name" value="YccS_N"/>
</dbReference>
<dbReference type="InterPro" id="IPR049453">
    <property type="entry name" value="Memb_transporter_dom"/>
</dbReference>
<dbReference type="Pfam" id="PF12805">
    <property type="entry name" value="FUSC-like"/>
    <property type="match status" value="1"/>
</dbReference>
<proteinExistence type="predicted"/>
<keyword evidence="4 5" id="KW-0472">Membrane</keyword>
<evidence type="ECO:0000313" key="9">
    <source>
        <dbReference type="Proteomes" id="UP000251647"/>
    </source>
</evidence>
<dbReference type="Pfam" id="PF13515">
    <property type="entry name" value="FUSC_2"/>
    <property type="match status" value="1"/>
</dbReference>
<dbReference type="Proteomes" id="UP000251647">
    <property type="component" value="Unassembled WGS sequence"/>
</dbReference>
<feature type="transmembrane region" description="Helical" evidence="5">
    <location>
        <begin position="139"/>
        <end position="164"/>
    </location>
</feature>
<comment type="subcellular location">
    <subcellularLocation>
        <location evidence="1">Membrane</location>
        <topology evidence="1">Multi-pass membrane protein</topology>
    </subcellularLocation>
</comment>
<feature type="transmembrane region" description="Helical" evidence="5">
    <location>
        <begin position="23"/>
        <end position="47"/>
    </location>
</feature>
<evidence type="ECO:0000256" key="1">
    <source>
        <dbReference type="ARBA" id="ARBA00004141"/>
    </source>
</evidence>
<evidence type="ECO:0000256" key="4">
    <source>
        <dbReference type="ARBA" id="ARBA00023136"/>
    </source>
</evidence>
<feature type="transmembrane region" description="Helical" evidence="5">
    <location>
        <begin position="67"/>
        <end position="84"/>
    </location>
</feature>
<dbReference type="RefSeq" id="WP_005299097.1">
    <property type="nucleotide sequence ID" value="NZ_CP113238.1"/>
</dbReference>
<dbReference type="EMBL" id="UATL01000001">
    <property type="protein sequence ID" value="SPY28372.1"/>
    <property type="molecule type" value="Genomic_DNA"/>
</dbReference>
<feature type="transmembrane region" description="Helical" evidence="5">
    <location>
        <begin position="471"/>
        <end position="489"/>
    </location>
</feature>
<organism evidence="8 9">
    <name type="scientific">Photobacterium damselae</name>
    <dbReference type="NCBI Taxonomy" id="38293"/>
    <lineage>
        <taxon>Bacteria</taxon>
        <taxon>Pseudomonadati</taxon>
        <taxon>Pseudomonadota</taxon>
        <taxon>Gammaproteobacteria</taxon>
        <taxon>Vibrionales</taxon>
        <taxon>Vibrionaceae</taxon>
        <taxon>Photobacterium</taxon>
    </lineage>
</organism>
<dbReference type="GO" id="GO:0016020">
    <property type="term" value="C:membrane"/>
    <property type="evidence" value="ECO:0007669"/>
    <property type="project" value="UniProtKB-SubCell"/>
</dbReference>
<sequence>MTISNLLLRFPSLRSLLNLRTNIAALSFVTCSVPFFLMGHVTMGIALSLGSISCGLADTSSVTKYRLLDYLVTIPLFFVVSLGVEAVFPHSILFSASLAVVSFALFMLAVLSPRLGAIGFATILLAIYAMLVHQEGRSIWLVPTWLTAGAIWYVLWQLIAMYFLPNQESKDILSDLYQALAKKLMIHDRGFLFSTDKNQLFIESARSRSQITTLSKTLEYRIHQQLSAGEDSASLQDITRFLKIAERISEQTRLMYFSPTPELKQHCPQWLDRIHQANQTIIGYLSQVTVNNVHQLPFPRIDFDALRSFPIPDNAKEESVAAHAFINKLDIVYLSLQQLSCEITEVSSSTVSKPIVLSWKWQEVAIKLASQMTMKSSYFRHALRGSLSLTTGLILVRLFELDFGFWTLMTSLLVLRPNLSMTWTRLLQRITGTLSGLIVVAALLHFQVSSDILPFIFCIAAVLFFHTTTKQYGWAVFFVTLFVFSGFSLNGQGNMIMLPRLDNTILGVTLPLLFVFIIAPGWQKKSFPLQLATTVQDYIVYLTALNQYIGNKNGELSLHVQHQYQRCVLNDTNLFDHWMGYLGEPHLSAQLGEYILLCSRSSNVILRIITQLNENRDELNHDDETTSALNQAIVALQDLQMRLGESKQQADIYSYISKRKDAIYQSFSHIENEVYRLDNKTLLKLLSKEVQLLSQ</sequence>
<evidence type="ECO:0000256" key="5">
    <source>
        <dbReference type="SAM" id="Phobius"/>
    </source>
</evidence>
<feature type="transmembrane region" description="Helical" evidence="5">
    <location>
        <begin position="501"/>
        <end position="522"/>
    </location>
</feature>
<feature type="transmembrane region" description="Helical" evidence="5">
    <location>
        <begin position="436"/>
        <end position="465"/>
    </location>
</feature>
<feature type="domain" description="Integral membrane protein YccS N-terminal" evidence="6">
    <location>
        <begin position="72"/>
        <end position="249"/>
    </location>
</feature>
<protein>
    <submittedName>
        <fullName evidence="8">Inner membrane protein yccS</fullName>
    </submittedName>
</protein>
<evidence type="ECO:0000259" key="7">
    <source>
        <dbReference type="Pfam" id="PF13515"/>
    </source>
</evidence>
<feature type="transmembrane region" description="Helical" evidence="5">
    <location>
        <begin position="90"/>
        <end position="108"/>
    </location>
</feature>
<reference evidence="8 9" key="1">
    <citation type="submission" date="2018-06" db="EMBL/GenBank/DDBJ databases">
        <authorList>
            <consortium name="Pathogen Informatics"/>
            <person name="Doyle S."/>
        </authorList>
    </citation>
    <scope>NUCLEOTIDE SEQUENCE [LARGE SCALE GENOMIC DNA]</scope>
    <source>
        <strain evidence="8 9">NCTC11647</strain>
    </source>
</reference>
<feature type="transmembrane region" description="Helical" evidence="5">
    <location>
        <begin position="115"/>
        <end position="133"/>
    </location>
</feature>
<dbReference type="AlphaFoldDB" id="A0A2X1WC23"/>
<evidence type="ECO:0000256" key="2">
    <source>
        <dbReference type="ARBA" id="ARBA00022692"/>
    </source>
</evidence>